<proteinExistence type="predicted"/>
<keyword evidence="3" id="KW-1185">Reference proteome</keyword>
<protein>
    <submittedName>
        <fullName evidence="2">Uncharacterized protein</fullName>
    </submittedName>
</protein>
<name>A0A4Y9ZI91_9AGAM</name>
<comment type="caution">
    <text evidence="2">The sequence shown here is derived from an EMBL/GenBank/DDBJ whole genome shotgun (WGS) entry which is preliminary data.</text>
</comment>
<gene>
    <name evidence="2" type="ORF">EWM64_g10554</name>
</gene>
<dbReference type="EMBL" id="SFCI01002837">
    <property type="protein sequence ID" value="TFY73458.1"/>
    <property type="molecule type" value="Genomic_DNA"/>
</dbReference>
<reference evidence="2 3" key="1">
    <citation type="submission" date="2019-02" db="EMBL/GenBank/DDBJ databases">
        <title>Genome sequencing of the rare red list fungi Hericium alpestre (H. flagellum).</title>
        <authorList>
            <person name="Buettner E."/>
            <person name="Kellner H."/>
        </authorList>
    </citation>
    <scope>NUCLEOTIDE SEQUENCE [LARGE SCALE GENOMIC DNA]</scope>
    <source>
        <strain evidence="2 3">DSM 108284</strain>
    </source>
</reference>
<evidence type="ECO:0000313" key="2">
    <source>
        <dbReference type="EMBL" id="TFY73458.1"/>
    </source>
</evidence>
<evidence type="ECO:0000313" key="3">
    <source>
        <dbReference type="Proteomes" id="UP000298061"/>
    </source>
</evidence>
<evidence type="ECO:0000256" key="1">
    <source>
        <dbReference type="SAM" id="MobiDB-lite"/>
    </source>
</evidence>
<dbReference type="Proteomes" id="UP000298061">
    <property type="component" value="Unassembled WGS sequence"/>
</dbReference>
<accession>A0A4Y9ZI91</accession>
<organism evidence="2 3">
    <name type="scientific">Hericium alpestre</name>
    <dbReference type="NCBI Taxonomy" id="135208"/>
    <lineage>
        <taxon>Eukaryota</taxon>
        <taxon>Fungi</taxon>
        <taxon>Dikarya</taxon>
        <taxon>Basidiomycota</taxon>
        <taxon>Agaricomycotina</taxon>
        <taxon>Agaricomycetes</taxon>
        <taxon>Russulales</taxon>
        <taxon>Hericiaceae</taxon>
        <taxon>Hericium</taxon>
    </lineage>
</organism>
<feature type="region of interest" description="Disordered" evidence="1">
    <location>
        <begin position="1"/>
        <end position="27"/>
    </location>
</feature>
<dbReference type="AlphaFoldDB" id="A0A4Y9ZI91"/>
<feature type="compositionally biased region" description="Polar residues" evidence="1">
    <location>
        <begin position="7"/>
        <end position="19"/>
    </location>
</feature>
<sequence length="176" mass="19133">MSPPFAGSQSPPLTVSQSPPLAGSLSPYERDHTLFLPLDEKEDLEDQLDALRLKRRERRRVLLGPVVLCFTVLPTQSCHHLTVAIGFPDAKAEADTHAARGGAEPQDAYTHQHEPAIACDREPEAPIAVVQVVLTRLLHPTSDLPVPPVNADLVGLVGLDARQHGHRHHIDACNVS</sequence>